<reference evidence="3 5" key="2">
    <citation type="submission" date="2014-03" db="EMBL/GenBank/DDBJ databases">
        <title>Genomics of Bifidobacteria.</title>
        <authorList>
            <person name="Ventura M."/>
            <person name="Milani C."/>
            <person name="Lugli G.A."/>
        </authorList>
    </citation>
    <scope>NUCLEOTIDE SEQUENCE [LARGE SCALE GENOMIC DNA]</scope>
    <source>
        <strain evidence="3 5">LMG 11596</strain>
    </source>
</reference>
<dbReference type="AlphaFoldDB" id="D1NWK2"/>
<evidence type="ECO:0000313" key="5">
    <source>
        <dbReference type="Proteomes" id="UP000029074"/>
    </source>
</evidence>
<evidence type="ECO:0000313" key="3">
    <source>
        <dbReference type="EMBL" id="KFI58996.1"/>
    </source>
</evidence>
<gene>
    <name evidence="3" type="ORF">BGLCM_0577</name>
    <name evidence="2" type="ORF">BIFGAL_04255</name>
</gene>
<evidence type="ECO:0000313" key="4">
    <source>
        <dbReference type="Proteomes" id="UP000003656"/>
    </source>
</evidence>
<dbReference type="STRING" id="561180.BIFGAL_04255"/>
<reference evidence="2 4" key="1">
    <citation type="submission" date="2009-11" db="EMBL/GenBank/DDBJ databases">
        <authorList>
            <person name="Weinstock G."/>
            <person name="Sodergren E."/>
            <person name="Clifton S."/>
            <person name="Fulton L."/>
            <person name="Fulton B."/>
            <person name="Courtney L."/>
            <person name="Fronick C."/>
            <person name="Harrison M."/>
            <person name="Strong C."/>
            <person name="Farmer C."/>
            <person name="Delahaunty K."/>
            <person name="Markovic C."/>
            <person name="Hall O."/>
            <person name="Minx P."/>
            <person name="Tomlinson C."/>
            <person name="Mitreva M."/>
            <person name="Nelson J."/>
            <person name="Hou S."/>
            <person name="Wollam A."/>
            <person name="Pepin K.H."/>
            <person name="Johnson M."/>
            <person name="Bhonagiri V."/>
            <person name="Nash W.E."/>
            <person name="Warren W."/>
            <person name="Chinwalla A."/>
            <person name="Mardis E.R."/>
            <person name="Wilson R.K."/>
        </authorList>
    </citation>
    <scope>NUCLEOTIDE SEQUENCE [LARGE SCALE GENOMIC DNA]</scope>
    <source>
        <strain evidence="2 4">DSM 20093</strain>
    </source>
</reference>
<dbReference type="eggNOG" id="COG1520">
    <property type="taxonomic scope" value="Bacteria"/>
</dbReference>
<dbReference type="EMBL" id="JGYW01000004">
    <property type="protein sequence ID" value="KFI58996.1"/>
    <property type="molecule type" value="Genomic_DNA"/>
</dbReference>
<comment type="caution">
    <text evidence="2">The sequence shown here is derived from an EMBL/GenBank/DDBJ whole genome shotgun (WGS) entry which is preliminary data.</text>
</comment>
<proteinExistence type="predicted"/>
<evidence type="ECO:0000313" key="2">
    <source>
        <dbReference type="EMBL" id="EFA22488.1"/>
    </source>
</evidence>
<name>D1NWK2_9BIFI</name>
<evidence type="ECO:0000256" key="1">
    <source>
        <dbReference type="SAM" id="MobiDB-lite"/>
    </source>
</evidence>
<organism evidence="2 4">
    <name type="scientific">Bifidobacterium gallicum DSM 20093 = LMG 11596</name>
    <dbReference type="NCBI Taxonomy" id="561180"/>
    <lineage>
        <taxon>Bacteria</taxon>
        <taxon>Bacillati</taxon>
        <taxon>Actinomycetota</taxon>
        <taxon>Actinomycetes</taxon>
        <taxon>Bifidobacteriales</taxon>
        <taxon>Bifidobacteriaceae</taxon>
        <taxon>Bifidobacterium</taxon>
    </lineage>
</organism>
<protein>
    <submittedName>
        <fullName evidence="2">Uncharacterized protein</fullName>
    </submittedName>
</protein>
<accession>D1NWK2</accession>
<dbReference type="Proteomes" id="UP000003656">
    <property type="component" value="Unassembled WGS sequence"/>
</dbReference>
<feature type="region of interest" description="Disordered" evidence="1">
    <location>
        <begin position="27"/>
        <end position="58"/>
    </location>
</feature>
<keyword evidence="5" id="KW-1185">Reference proteome</keyword>
<sequence>MAAVAVILIVIGVVFGVSRANSNASHTVETSTAASPGKSHNNGADDAGKDESDEEAKSCTALPDAILDTVKLSGESMVAKLELAAPSCKDARYEESDVRVTLKDDDGDVIAAAVYDFADKPITFASGEATVSLAFDINQYWRPVGQIDDDDVSVVWQSDAERDGNAAADVDGALGGANISNDDCEKYAQAALSTQLTHDKSDASDFYYTYTDQLSSKRFGMEIEGKSWTYTDIYRHFLKMQIKHPKALLIWAADYYNYTKHNHDADYYVILCGESFSDIKAAEAWCTRNGYGSADCIPVDLQ</sequence>
<dbReference type="EMBL" id="ABXB03000004">
    <property type="protein sequence ID" value="EFA22488.1"/>
    <property type="molecule type" value="Genomic_DNA"/>
</dbReference>
<feature type="compositionally biased region" description="Polar residues" evidence="1">
    <location>
        <begin position="27"/>
        <end position="42"/>
    </location>
</feature>
<dbReference type="Proteomes" id="UP000029074">
    <property type="component" value="Unassembled WGS sequence"/>
</dbReference>